<dbReference type="EC" id="2.3.1.48" evidence="2"/>
<evidence type="ECO:0000256" key="5">
    <source>
        <dbReference type="PIRSR" id="PIRSR602717-51"/>
    </source>
</evidence>
<feature type="compositionally biased region" description="Basic and acidic residues" evidence="6">
    <location>
        <begin position="172"/>
        <end position="181"/>
    </location>
</feature>
<dbReference type="RefSeq" id="XP_013758721.1">
    <property type="nucleotide sequence ID" value="XM_013903267.1"/>
</dbReference>
<keyword evidence="4" id="KW-0007">Acetylation</keyword>
<dbReference type="InterPro" id="IPR016197">
    <property type="entry name" value="Chromo-like_dom_sf"/>
</dbReference>
<feature type="compositionally biased region" description="Basic residues" evidence="6">
    <location>
        <begin position="155"/>
        <end position="166"/>
    </location>
</feature>
<accession>A0A0L0D7V8</accession>
<dbReference type="eggNOG" id="KOG2747">
    <property type="taxonomic scope" value="Eukaryota"/>
</dbReference>
<evidence type="ECO:0000256" key="6">
    <source>
        <dbReference type="SAM" id="MobiDB-lite"/>
    </source>
</evidence>
<protein>
    <recommendedName>
        <fullName evidence="2">histone acetyltransferase</fullName>
        <ecNumber evidence="2">2.3.1.48</ecNumber>
    </recommendedName>
</protein>
<dbReference type="InterPro" id="IPR002717">
    <property type="entry name" value="HAT_MYST-type"/>
</dbReference>
<evidence type="ECO:0000256" key="4">
    <source>
        <dbReference type="ARBA" id="ARBA00022990"/>
    </source>
</evidence>
<dbReference type="Proteomes" id="UP000054408">
    <property type="component" value="Unassembled WGS sequence"/>
</dbReference>
<dbReference type="FunFam" id="3.30.60.60:FF:000001">
    <property type="entry name" value="Histone acetyltransferase"/>
    <property type="match status" value="1"/>
</dbReference>
<dbReference type="EMBL" id="GL349450">
    <property type="protein sequence ID" value="KNC48151.1"/>
    <property type="molecule type" value="Genomic_DNA"/>
</dbReference>
<dbReference type="STRING" id="461836.A0A0L0D7V8"/>
<dbReference type="AlphaFoldDB" id="A0A0L0D7V8"/>
<feature type="compositionally biased region" description="Acidic residues" evidence="6">
    <location>
        <begin position="141"/>
        <end position="150"/>
    </location>
</feature>
<dbReference type="GO" id="GO:0006355">
    <property type="term" value="P:regulation of DNA-templated transcription"/>
    <property type="evidence" value="ECO:0007669"/>
    <property type="project" value="InterPro"/>
</dbReference>
<dbReference type="InterPro" id="IPR016181">
    <property type="entry name" value="Acyl_CoA_acyltransferase"/>
</dbReference>
<dbReference type="InterPro" id="IPR050603">
    <property type="entry name" value="MYST_HAT"/>
</dbReference>
<organism evidence="8 9">
    <name type="scientific">Thecamonas trahens ATCC 50062</name>
    <dbReference type="NCBI Taxonomy" id="461836"/>
    <lineage>
        <taxon>Eukaryota</taxon>
        <taxon>Apusozoa</taxon>
        <taxon>Apusomonadida</taxon>
        <taxon>Apusomonadidae</taxon>
        <taxon>Thecamonas</taxon>
    </lineage>
</organism>
<reference evidence="8 9" key="1">
    <citation type="submission" date="2010-05" db="EMBL/GenBank/DDBJ databases">
        <title>The Genome Sequence of Thecamonas trahens ATCC 50062.</title>
        <authorList>
            <consortium name="The Broad Institute Genome Sequencing Platform"/>
            <person name="Russ C."/>
            <person name="Cuomo C."/>
            <person name="Shea T."/>
            <person name="Young S.K."/>
            <person name="Zeng Q."/>
            <person name="Koehrsen M."/>
            <person name="Haas B."/>
            <person name="Borodovsky M."/>
            <person name="Guigo R."/>
            <person name="Alvarado L."/>
            <person name="Berlin A."/>
            <person name="Bochicchio J."/>
            <person name="Borenstein D."/>
            <person name="Chapman S."/>
            <person name="Chen Z."/>
            <person name="Freedman E."/>
            <person name="Gellesch M."/>
            <person name="Goldberg J."/>
            <person name="Griggs A."/>
            <person name="Gujja S."/>
            <person name="Heilman E."/>
            <person name="Heiman D."/>
            <person name="Hepburn T."/>
            <person name="Howarth C."/>
            <person name="Jen D."/>
            <person name="Larson L."/>
            <person name="Mehta T."/>
            <person name="Park D."/>
            <person name="Pearson M."/>
            <person name="Roberts A."/>
            <person name="Saif S."/>
            <person name="Shenoy N."/>
            <person name="Sisk P."/>
            <person name="Stolte C."/>
            <person name="Sykes S."/>
            <person name="Thomson T."/>
            <person name="Walk T."/>
            <person name="White J."/>
            <person name="Yandava C."/>
            <person name="Burger G."/>
            <person name="Gray M.W."/>
            <person name="Holland P.W.H."/>
            <person name="King N."/>
            <person name="Lang F.B.F."/>
            <person name="Roger A.J."/>
            <person name="Ruiz-Trillo I."/>
            <person name="Lander E."/>
            <person name="Nusbaum C."/>
        </authorList>
    </citation>
    <scope>NUCLEOTIDE SEQUENCE [LARGE SCALE GENOMIC DNA]</scope>
    <source>
        <strain evidence="8 9">ATCC 50062</strain>
    </source>
</reference>
<dbReference type="GeneID" id="25563925"/>
<evidence type="ECO:0000259" key="7">
    <source>
        <dbReference type="PROSITE" id="PS51726"/>
    </source>
</evidence>
<dbReference type="GO" id="GO:0004402">
    <property type="term" value="F:histone acetyltransferase activity"/>
    <property type="evidence" value="ECO:0007669"/>
    <property type="project" value="InterPro"/>
</dbReference>
<gene>
    <name evidence="8" type="ORF">AMSG_04380</name>
</gene>
<dbReference type="Pfam" id="PF11717">
    <property type="entry name" value="Tudor-knot"/>
    <property type="match status" value="1"/>
</dbReference>
<dbReference type="PANTHER" id="PTHR10615">
    <property type="entry name" value="HISTONE ACETYLTRANSFERASE"/>
    <property type="match status" value="1"/>
</dbReference>
<evidence type="ECO:0000313" key="9">
    <source>
        <dbReference type="Proteomes" id="UP000054408"/>
    </source>
</evidence>
<feature type="compositionally biased region" description="Basic residues" evidence="6">
    <location>
        <begin position="91"/>
        <end position="128"/>
    </location>
</feature>
<evidence type="ECO:0000256" key="3">
    <source>
        <dbReference type="ARBA" id="ARBA00022679"/>
    </source>
</evidence>
<dbReference type="Pfam" id="PF17772">
    <property type="entry name" value="zf-MYST"/>
    <property type="match status" value="1"/>
</dbReference>
<dbReference type="Gene3D" id="1.10.10.10">
    <property type="entry name" value="Winged helix-like DNA-binding domain superfamily/Winged helix DNA-binding domain"/>
    <property type="match status" value="1"/>
</dbReference>
<dbReference type="Gene3D" id="3.40.630.30">
    <property type="match status" value="1"/>
</dbReference>
<feature type="region of interest" description="Disordered" evidence="6">
    <location>
        <begin position="74"/>
        <end position="186"/>
    </location>
</feature>
<name>A0A0L0D7V8_THETB</name>
<evidence type="ECO:0000256" key="1">
    <source>
        <dbReference type="ARBA" id="ARBA00010107"/>
    </source>
</evidence>
<feature type="region of interest" description="Disordered" evidence="6">
    <location>
        <begin position="1"/>
        <end position="20"/>
    </location>
</feature>
<evidence type="ECO:0000313" key="8">
    <source>
        <dbReference type="EMBL" id="KNC48151.1"/>
    </source>
</evidence>
<dbReference type="SUPFAM" id="SSF55729">
    <property type="entry name" value="Acyl-CoA N-acyltransferases (Nat)"/>
    <property type="match status" value="1"/>
</dbReference>
<evidence type="ECO:0000256" key="2">
    <source>
        <dbReference type="ARBA" id="ARBA00013184"/>
    </source>
</evidence>
<keyword evidence="3 8" id="KW-0808">Transferase</keyword>
<proteinExistence type="inferred from homology"/>
<dbReference type="InterPro" id="IPR025995">
    <property type="entry name" value="Tudor-knot"/>
</dbReference>
<dbReference type="SUPFAM" id="SSF54160">
    <property type="entry name" value="Chromo domain-like"/>
    <property type="match status" value="1"/>
</dbReference>
<dbReference type="Gene3D" id="2.30.30.140">
    <property type="match status" value="1"/>
</dbReference>
<keyword evidence="9" id="KW-1185">Reference proteome</keyword>
<comment type="similarity">
    <text evidence="1">Belongs to the MYST (SAS/MOZ) family.</text>
</comment>
<feature type="domain" description="MYST-type HAT" evidence="7">
    <location>
        <begin position="195"/>
        <end position="468"/>
    </location>
</feature>
<sequence length="479" mass="53664">MPRKERKATPPPPPMDEHGVRVGARLPAWCGLEQQQVLAEVLEIENGQYYVHFIDYNKRLDTWVTAKELDLDNISYPEPEGGSGHGGSSKKATKASKSKASKSKASKGKGSRKGKGGRKSASRGRRGASSKDDGDGSGDVTDMEVEDDNEGASTKKSKASRKKTKAKGSGSKADDSEDKHHVSGSLASADTTHANLVKNINTIVYGKFEVETWYYSPYPAEVCRDKKIWLCEFCLQYNSSHHQLRRHQRKCTLRHPPGMEIYRKDGVAFFEVDGCVEKAYCQNLCLISKLFLDHKTLFYDVDPFLFYVLCEVSDRGYHMVGYFSKEKISSTNNNVACIMTLPCYQRKGYGMLMIAFSYELSKVEHQPGGPETPLSDLGLLSYRSYWSKSLLVLLKDTDLDKISIRSMEKETCIKAEDIVKTLQLIGVISASSTRELYAPPSLINKYLYKNGKPRMPPVIDREALHWVPFINPPSTRARG</sequence>
<feature type="active site" description="Proton donor/acceptor" evidence="5">
    <location>
        <position position="371"/>
    </location>
</feature>
<dbReference type="FunFam" id="3.40.630.30:FF:000002">
    <property type="entry name" value="Histone acetyltransferase"/>
    <property type="match status" value="1"/>
</dbReference>
<dbReference type="PROSITE" id="PS51726">
    <property type="entry name" value="MYST_HAT"/>
    <property type="match status" value="1"/>
</dbReference>
<dbReference type="InterPro" id="IPR036388">
    <property type="entry name" value="WH-like_DNA-bd_sf"/>
</dbReference>
<dbReference type="Gene3D" id="3.30.60.60">
    <property type="entry name" value="N-acetyl transferase-like"/>
    <property type="match status" value="1"/>
</dbReference>
<dbReference type="Pfam" id="PF01853">
    <property type="entry name" value="MOZ_SAS"/>
    <property type="match status" value="1"/>
</dbReference>
<dbReference type="InterPro" id="IPR040706">
    <property type="entry name" value="Zf-MYST"/>
</dbReference>
<dbReference type="OrthoDB" id="787137at2759"/>